<evidence type="ECO:0000256" key="1">
    <source>
        <dbReference type="ARBA" id="ARBA00006471"/>
    </source>
</evidence>
<evidence type="ECO:0000256" key="6">
    <source>
        <dbReference type="RuleBase" id="RU003660"/>
    </source>
</evidence>
<dbReference type="SUPFAM" id="SSF56047">
    <property type="entry name" value="Ribosomal protein S8"/>
    <property type="match status" value="1"/>
</dbReference>
<accession>A0A0G1RIB1</accession>
<evidence type="ECO:0000256" key="2">
    <source>
        <dbReference type="ARBA" id="ARBA00022980"/>
    </source>
</evidence>
<dbReference type="Gene3D" id="3.30.1490.10">
    <property type="match status" value="1"/>
</dbReference>
<keyword evidence="5" id="KW-0699">rRNA-binding</keyword>
<organism evidence="7 8">
    <name type="scientific">Candidatus Amesbacteria bacterium GW2011_GWA2_47_11</name>
    <dbReference type="NCBI Taxonomy" id="1618357"/>
    <lineage>
        <taxon>Bacteria</taxon>
        <taxon>Candidatus Amesiibacteriota</taxon>
    </lineage>
</organism>
<dbReference type="InterPro" id="IPR035987">
    <property type="entry name" value="Ribosomal_uS8_sf"/>
</dbReference>
<dbReference type="HAMAP" id="MF_01302_B">
    <property type="entry name" value="Ribosomal_uS8_B"/>
    <property type="match status" value="1"/>
</dbReference>
<dbReference type="GO" id="GO:0005737">
    <property type="term" value="C:cytoplasm"/>
    <property type="evidence" value="ECO:0007669"/>
    <property type="project" value="UniProtKB-ARBA"/>
</dbReference>
<comment type="similarity">
    <text evidence="1 5 6">Belongs to the universal ribosomal protein uS8 family.</text>
</comment>
<comment type="caution">
    <text evidence="7">The sequence shown here is derived from an EMBL/GenBank/DDBJ whole genome shotgun (WGS) entry which is preliminary data.</text>
</comment>
<dbReference type="EMBL" id="LCNM01000002">
    <property type="protein sequence ID" value="KKU56901.1"/>
    <property type="molecule type" value="Genomic_DNA"/>
</dbReference>
<dbReference type="Pfam" id="PF00410">
    <property type="entry name" value="Ribosomal_S8"/>
    <property type="match status" value="1"/>
</dbReference>
<dbReference type="Gene3D" id="3.30.1370.30">
    <property type="match status" value="1"/>
</dbReference>
<dbReference type="GO" id="GO:0006412">
    <property type="term" value="P:translation"/>
    <property type="evidence" value="ECO:0007669"/>
    <property type="project" value="UniProtKB-UniRule"/>
</dbReference>
<comment type="subunit">
    <text evidence="5">Part of the 30S ribosomal subunit. Contacts proteins S5 and S12.</text>
</comment>
<evidence type="ECO:0000256" key="4">
    <source>
        <dbReference type="ARBA" id="ARBA00035258"/>
    </source>
</evidence>
<dbReference type="GO" id="GO:0003735">
    <property type="term" value="F:structural constituent of ribosome"/>
    <property type="evidence" value="ECO:0007669"/>
    <property type="project" value="InterPro"/>
</dbReference>
<dbReference type="GO" id="GO:0005840">
    <property type="term" value="C:ribosome"/>
    <property type="evidence" value="ECO:0007669"/>
    <property type="project" value="UniProtKB-KW"/>
</dbReference>
<dbReference type="NCBIfam" id="NF001109">
    <property type="entry name" value="PRK00136.1"/>
    <property type="match status" value="1"/>
</dbReference>
<dbReference type="GO" id="GO:0019843">
    <property type="term" value="F:rRNA binding"/>
    <property type="evidence" value="ECO:0007669"/>
    <property type="project" value="UniProtKB-UniRule"/>
</dbReference>
<evidence type="ECO:0000313" key="8">
    <source>
        <dbReference type="Proteomes" id="UP000034607"/>
    </source>
</evidence>
<proteinExistence type="inferred from homology"/>
<evidence type="ECO:0000256" key="3">
    <source>
        <dbReference type="ARBA" id="ARBA00023274"/>
    </source>
</evidence>
<dbReference type="AlphaFoldDB" id="A0A0G1RIB1"/>
<dbReference type="Proteomes" id="UP000034607">
    <property type="component" value="Unassembled WGS sequence"/>
</dbReference>
<dbReference type="PROSITE" id="PS00053">
    <property type="entry name" value="RIBOSOMAL_S8"/>
    <property type="match status" value="1"/>
</dbReference>
<dbReference type="FunFam" id="3.30.1490.10:FF:000001">
    <property type="entry name" value="30S ribosomal protein S8"/>
    <property type="match status" value="1"/>
</dbReference>
<gene>
    <name evidence="5" type="primary">rpsH</name>
    <name evidence="7" type="ORF">UX78_C0002G0081</name>
</gene>
<evidence type="ECO:0000256" key="5">
    <source>
        <dbReference type="HAMAP-Rule" id="MF_01302"/>
    </source>
</evidence>
<protein>
    <recommendedName>
        <fullName evidence="4 5">Small ribosomal subunit protein uS8</fullName>
    </recommendedName>
</protein>
<keyword evidence="2 5" id="KW-0689">Ribosomal protein</keyword>
<dbReference type="InterPro" id="IPR000630">
    <property type="entry name" value="Ribosomal_uS8"/>
</dbReference>
<dbReference type="PANTHER" id="PTHR11758">
    <property type="entry name" value="40S RIBOSOMAL PROTEIN S15A"/>
    <property type="match status" value="1"/>
</dbReference>
<dbReference type="InterPro" id="IPR047863">
    <property type="entry name" value="Ribosomal_uS8_CS"/>
</dbReference>
<keyword evidence="5" id="KW-0694">RNA-binding</keyword>
<keyword evidence="3 5" id="KW-0687">Ribonucleoprotein</keyword>
<comment type="function">
    <text evidence="5">One of the primary rRNA binding proteins, it binds directly to 16S rRNA central domain where it helps coordinate assembly of the platform of the 30S subunit.</text>
</comment>
<name>A0A0G1RIB1_9BACT</name>
<reference evidence="7 8" key="1">
    <citation type="journal article" date="2015" name="Nature">
        <title>rRNA introns, odd ribosomes, and small enigmatic genomes across a large radiation of phyla.</title>
        <authorList>
            <person name="Brown C.T."/>
            <person name="Hug L.A."/>
            <person name="Thomas B.C."/>
            <person name="Sharon I."/>
            <person name="Castelle C.J."/>
            <person name="Singh A."/>
            <person name="Wilkins M.J."/>
            <person name="Williams K.H."/>
            <person name="Banfield J.F."/>
        </authorList>
    </citation>
    <scope>NUCLEOTIDE SEQUENCE [LARGE SCALE GENOMIC DNA]</scope>
</reference>
<sequence length="147" mass="16031">MPVVFSGAGQPGRVARDKEGVMVNDHLSDLVARIRNGYMADLPLIRAPYTRAVYGVVRVLVEEGYLARAEKKENAVEITLKYKGKKPAILGIKRSSKPGARIYTSLKDMPKVWGGLGINILSTPKGIISSKQARKLNTGGEIVAQVW</sequence>
<evidence type="ECO:0000313" key="7">
    <source>
        <dbReference type="EMBL" id="KKU56901.1"/>
    </source>
</evidence>
<dbReference type="GO" id="GO:1990904">
    <property type="term" value="C:ribonucleoprotein complex"/>
    <property type="evidence" value="ECO:0007669"/>
    <property type="project" value="UniProtKB-KW"/>
</dbReference>